<dbReference type="PANTHER" id="PTHR48111:SF1">
    <property type="entry name" value="TWO-COMPONENT RESPONSE REGULATOR ORR33"/>
    <property type="match status" value="1"/>
</dbReference>
<evidence type="ECO:0000313" key="11">
    <source>
        <dbReference type="Proteomes" id="UP000024329"/>
    </source>
</evidence>
<dbReference type="EMBL" id="JFYZ01000023">
    <property type="protein sequence ID" value="EZP79731.1"/>
    <property type="molecule type" value="Genomic_DNA"/>
</dbReference>
<dbReference type="AlphaFoldDB" id="A0A031JPL5"/>
<evidence type="ECO:0000313" key="10">
    <source>
        <dbReference type="EMBL" id="EZP79731.1"/>
    </source>
</evidence>
<dbReference type="PROSITE" id="PS50110">
    <property type="entry name" value="RESPONSE_REGULATORY"/>
    <property type="match status" value="1"/>
</dbReference>
<dbReference type="Gene3D" id="6.10.250.690">
    <property type="match status" value="1"/>
</dbReference>
<proteinExistence type="predicted"/>
<evidence type="ECO:0000259" key="9">
    <source>
        <dbReference type="PROSITE" id="PS51755"/>
    </source>
</evidence>
<keyword evidence="5" id="KW-0804">Transcription</keyword>
<dbReference type="InterPro" id="IPR001789">
    <property type="entry name" value="Sig_transdc_resp-reg_receiver"/>
</dbReference>
<accession>A0A031JPL5</accession>
<dbReference type="CDD" id="cd00383">
    <property type="entry name" value="trans_reg_C"/>
    <property type="match status" value="1"/>
</dbReference>
<keyword evidence="3" id="KW-0805">Transcription regulation</keyword>
<evidence type="ECO:0000256" key="1">
    <source>
        <dbReference type="ARBA" id="ARBA00022553"/>
    </source>
</evidence>
<feature type="domain" description="OmpR/PhoB-type" evidence="9">
    <location>
        <begin position="125"/>
        <end position="223"/>
    </location>
</feature>
<organism evidence="10 11">
    <name type="scientific">Novosphingobium resinovorum</name>
    <dbReference type="NCBI Taxonomy" id="158500"/>
    <lineage>
        <taxon>Bacteria</taxon>
        <taxon>Pseudomonadati</taxon>
        <taxon>Pseudomonadota</taxon>
        <taxon>Alphaproteobacteria</taxon>
        <taxon>Sphingomonadales</taxon>
        <taxon>Sphingomonadaceae</taxon>
        <taxon>Novosphingobium</taxon>
    </lineage>
</organism>
<reference evidence="10 11" key="1">
    <citation type="submission" date="2014-03" db="EMBL/GenBank/DDBJ databases">
        <title>Whole genome sequence of Novosphingobium resinovorum KF1.</title>
        <authorList>
            <person name="Gan H.M."/>
            <person name="Gan H.Y."/>
            <person name="Chew T.H."/>
            <person name="Savka M.A."/>
        </authorList>
    </citation>
    <scope>NUCLEOTIDE SEQUENCE [LARGE SCALE GENOMIC DNA]</scope>
    <source>
        <strain evidence="10 11">KF1</strain>
    </source>
</reference>
<dbReference type="InterPro" id="IPR036388">
    <property type="entry name" value="WH-like_DNA-bd_sf"/>
</dbReference>
<dbReference type="GO" id="GO:0005829">
    <property type="term" value="C:cytosol"/>
    <property type="evidence" value="ECO:0007669"/>
    <property type="project" value="TreeGrafter"/>
</dbReference>
<evidence type="ECO:0000259" key="8">
    <source>
        <dbReference type="PROSITE" id="PS50110"/>
    </source>
</evidence>
<dbReference type="Gene3D" id="3.40.50.2300">
    <property type="match status" value="1"/>
</dbReference>
<keyword evidence="2" id="KW-0902">Two-component regulatory system</keyword>
<dbReference type="GO" id="GO:0006355">
    <property type="term" value="P:regulation of DNA-templated transcription"/>
    <property type="evidence" value="ECO:0007669"/>
    <property type="project" value="InterPro"/>
</dbReference>
<dbReference type="SMART" id="SM00448">
    <property type="entry name" value="REC"/>
    <property type="match status" value="1"/>
</dbReference>
<comment type="caution">
    <text evidence="10">The sequence shown here is derived from an EMBL/GenBank/DDBJ whole genome shotgun (WGS) entry which is preliminary data.</text>
</comment>
<dbReference type="FunFam" id="1.10.10.10:FF:000005">
    <property type="entry name" value="Two-component system response regulator"/>
    <property type="match status" value="1"/>
</dbReference>
<dbReference type="Gene3D" id="1.10.10.10">
    <property type="entry name" value="Winged helix-like DNA-binding domain superfamily/Winged helix DNA-binding domain"/>
    <property type="match status" value="1"/>
</dbReference>
<dbReference type="InterPro" id="IPR001867">
    <property type="entry name" value="OmpR/PhoB-type_DNA-bd"/>
</dbReference>
<dbReference type="RefSeq" id="WP_036528010.1">
    <property type="nucleotide sequence ID" value="NZ_JFYZ01000023.1"/>
</dbReference>
<dbReference type="SMART" id="SM00862">
    <property type="entry name" value="Trans_reg_C"/>
    <property type="match status" value="1"/>
</dbReference>
<dbReference type="eggNOG" id="COG0745">
    <property type="taxonomic scope" value="Bacteria"/>
</dbReference>
<evidence type="ECO:0000256" key="3">
    <source>
        <dbReference type="ARBA" id="ARBA00023015"/>
    </source>
</evidence>
<dbReference type="SUPFAM" id="SSF52172">
    <property type="entry name" value="CheY-like"/>
    <property type="match status" value="1"/>
</dbReference>
<dbReference type="Pfam" id="PF00072">
    <property type="entry name" value="Response_reg"/>
    <property type="match status" value="1"/>
</dbReference>
<feature type="domain" description="Response regulatory" evidence="8">
    <location>
        <begin position="2"/>
        <end position="116"/>
    </location>
</feature>
<feature type="modified residue" description="4-aspartylphosphate" evidence="6">
    <location>
        <position position="51"/>
    </location>
</feature>
<evidence type="ECO:0000256" key="4">
    <source>
        <dbReference type="ARBA" id="ARBA00023125"/>
    </source>
</evidence>
<evidence type="ECO:0000256" key="5">
    <source>
        <dbReference type="ARBA" id="ARBA00023163"/>
    </source>
</evidence>
<evidence type="ECO:0000256" key="2">
    <source>
        <dbReference type="ARBA" id="ARBA00023012"/>
    </source>
</evidence>
<evidence type="ECO:0000256" key="7">
    <source>
        <dbReference type="PROSITE-ProRule" id="PRU01091"/>
    </source>
</evidence>
<dbReference type="InterPro" id="IPR039420">
    <property type="entry name" value="WalR-like"/>
</dbReference>
<keyword evidence="1 6" id="KW-0597">Phosphoprotein</keyword>
<dbReference type="Proteomes" id="UP000024329">
    <property type="component" value="Unassembled WGS sequence"/>
</dbReference>
<evidence type="ECO:0000256" key="6">
    <source>
        <dbReference type="PROSITE-ProRule" id="PRU00169"/>
    </source>
</evidence>
<sequence>MRALLAEDDPATAVFVKRGLAACSIAVHMVESGLEAIEAGTGESFDIVILDRMLPGLEGLDVLKKLREAGVLAPVLVLTAKGGIADRVAGLDAGADDYLVKPFALAELVARVNALLRRPPINSAVTRLEVGDVVIDMLRREVTRGRRPIHLQPREFGILEVLMRNAGKAVTRTMILEHVWGFHFDPETNIVESHLSRMRSKLREGFHCDLIETVRGVGYRMRIDA</sequence>
<dbReference type="InterPro" id="IPR011006">
    <property type="entry name" value="CheY-like_superfamily"/>
</dbReference>
<keyword evidence="4 7" id="KW-0238">DNA-binding</keyword>
<dbReference type="Pfam" id="PF00486">
    <property type="entry name" value="Trans_reg_C"/>
    <property type="match status" value="1"/>
</dbReference>
<dbReference type="GO" id="GO:0000156">
    <property type="term" value="F:phosphorelay response regulator activity"/>
    <property type="evidence" value="ECO:0007669"/>
    <property type="project" value="TreeGrafter"/>
</dbReference>
<name>A0A031JPL5_9SPHN</name>
<dbReference type="PROSITE" id="PS51755">
    <property type="entry name" value="OMPR_PHOB"/>
    <property type="match status" value="1"/>
</dbReference>
<dbReference type="GO" id="GO:0000976">
    <property type="term" value="F:transcription cis-regulatory region binding"/>
    <property type="evidence" value="ECO:0007669"/>
    <property type="project" value="TreeGrafter"/>
</dbReference>
<gene>
    <name evidence="10" type="ORF">BV97_03889</name>
</gene>
<feature type="DNA-binding region" description="OmpR/PhoB-type" evidence="7">
    <location>
        <begin position="125"/>
        <end position="223"/>
    </location>
</feature>
<dbReference type="PATRIC" id="fig|158500.4.peg.3960"/>
<protein>
    <submittedName>
        <fullName evidence="10">Winged helix family two component transcriptional regulator</fullName>
    </submittedName>
</protein>
<dbReference type="PANTHER" id="PTHR48111">
    <property type="entry name" value="REGULATOR OF RPOS"/>
    <property type="match status" value="1"/>
</dbReference>
<dbReference type="GO" id="GO:0032993">
    <property type="term" value="C:protein-DNA complex"/>
    <property type="evidence" value="ECO:0007669"/>
    <property type="project" value="TreeGrafter"/>
</dbReference>